<reference evidence="1 2" key="1">
    <citation type="submission" date="2022-09" db="EMBL/GenBank/DDBJ databases">
        <title>The outer-membrane cytochrome OmcA is essential for infection of Shewanella oneidensis by a zebrafish-associated bacteriophage.</title>
        <authorList>
            <person name="Grenfell A.W."/>
            <person name="Intile P."/>
            <person name="Mcfarlane J."/>
            <person name="Leung D."/>
            <person name="Abdalla K."/>
            <person name="Wold M."/>
            <person name="Kees E."/>
            <person name="Gralnick J."/>
        </authorList>
    </citation>
    <scope>NUCLEOTIDE SEQUENCE [LARGE SCALE GENOMIC DNA]</scope>
    <source>
        <strain evidence="1 2">NF-5</strain>
    </source>
</reference>
<gene>
    <name evidence="1" type="ORF">ODY93_07560</name>
</gene>
<protein>
    <submittedName>
        <fullName evidence="1">Uncharacterized protein</fullName>
    </submittedName>
</protein>
<accession>A0ABT6UD33</accession>
<proteinExistence type="predicted"/>
<sequence length="149" mass="17008">MMNRILFFIFALLSSHGIAEESEAPETIWLESDEMVSCIPRELGRDDVLRVNLSEHHGKELALYRHDENLWLFLVVGSPPSTMKSLMSSQQFESAKKIEISPTTTGYRWDNKSANETIFSKPGKYTLYVSENLESEDGGYKCELFVKGH</sequence>
<organism evidence="1 2">
    <name type="scientific">Shewanella xiamenensis</name>
    <dbReference type="NCBI Taxonomy" id="332186"/>
    <lineage>
        <taxon>Bacteria</taxon>
        <taxon>Pseudomonadati</taxon>
        <taxon>Pseudomonadota</taxon>
        <taxon>Gammaproteobacteria</taxon>
        <taxon>Alteromonadales</taxon>
        <taxon>Shewanellaceae</taxon>
        <taxon>Shewanella</taxon>
    </lineage>
</organism>
<evidence type="ECO:0000313" key="1">
    <source>
        <dbReference type="EMBL" id="MDI5831416.1"/>
    </source>
</evidence>
<comment type="caution">
    <text evidence="1">The sequence shown here is derived from an EMBL/GenBank/DDBJ whole genome shotgun (WGS) entry which is preliminary data.</text>
</comment>
<dbReference type="RefSeq" id="WP_144346304.1">
    <property type="nucleotide sequence ID" value="NZ_BLRG01000047.1"/>
</dbReference>
<dbReference type="Proteomes" id="UP001159075">
    <property type="component" value="Unassembled WGS sequence"/>
</dbReference>
<keyword evidence="2" id="KW-1185">Reference proteome</keyword>
<evidence type="ECO:0000313" key="2">
    <source>
        <dbReference type="Proteomes" id="UP001159075"/>
    </source>
</evidence>
<dbReference type="EMBL" id="JAOTLW010000006">
    <property type="protein sequence ID" value="MDI5831416.1"/>
    <property type="molecule type" value="Genomic_DNA"/>
</dbReference>
<name>A0ABT6UD33_9GAMM</name>